<dbReference type="STRING" id="278856.A0A212FB98"/>
<keyword evidence="3" id="KW-1185">Reference proteome</keyword>
<reference evidence="2 3" key="1">
    <citation type="journal article" date="2011" name="Cell">
        <title>The monarch butterfly genome yields insights into long-distance migration.</title>
        <authorList>
            <person name="Zhan S."/>
            <person name="Merlin C."/>
            <person name="Boore J.L."/>
            <person name="Reppert S.M."/>
        </authorList>
    </citation>
    <scope>NUCLEOTIDE SEQUENCE [LARGE SCALE GENOMIC DNA]</scope>
    <source>
        <strain evidence="2">F-2</strain>
    </source>
</reference>
<gene>
    <name evidence="2" type="ORF">KGM_208209A</name>
</gene>
<dbReference type="Proteomes" id="UP000007151">
    <property type="component" value="Unassembled WGS sequence"/>
</dbReference>
<dbReference type="AlphaFoldDB" id="A0A212FB98"/>
<dbReference type="InterPro" id="IPR009003">
    <property type="entry name" value="Peptidase_S1_PA"/>
</dbReference>
<keyword evidence="1" id="KW-0645">Protease</keyword>
<evidence type="ECO:0000313" key="2">
    <source>
        <dbReference type="EMBL" id="OWR50988.1"/>
    </source>
</evidence>
<protein>
    <submittedName>
        <fullName evidence="2">High temperature requirement protein A2</fullName>
    </submittedName>
</protein>
<keyword evidence="1" id="KW-0720">Serine protease</keyword>
<dbReference type="PANTHER" id="PTHR22939">
    <property type="entry name" value="SERINE PROTEASE FAMILY S1C HTRA-RELATED"/>
    <property type="match status" value="1"/>
</dbReference>
<name>A0A212FB98_DANPL</name>
<comment type="caution">
    <text evidence="2">The sequence shown here is derived from an EMBL/GenBank/DDBJ whole genome shotgun (WGS) entry which is preliminary data.</text>
</comment>
<evidence type="ECO:0000256" key="1">
    <source>
        <dbReference type="ARBA" id="ARBA00022825"/>
    </source>
</evidence>
<sequence>MDGSTHIGIVEDVDLKSDLATLRIPVKNLPTMTLGSSADVRPGEWLYKYVFNRKYLWCSACV</sequence>
<dbReference type="InParanoid" id="A0A212FB98"/>
<dbReference type="KEGG" id="dpl:KGM_208209A"/>
<proteinExistence type="predicted"/>
<dbReference type="EMBL" id="AGBW02009366">
    <property type="protein sequence ID" value="OWR50988.1"/>
    <property type="molecule type" value="Genomic_DNA"/>
</dbReference>
<dbReference type="SUPFAM" id="SSF50494">
    <property type="entry name" value="Trypsin-like serine proteases"/>
    <property type="match status" value="1"/>
</dbReference>
<keyword evidence="1" id="KW-0378">Hydrolase</keyword>
<dbReference type="GO" id="GO:0012501">
    <property type="term" value="P:programmed cell death"/>
    <property type="evidence" value="ECO:0007669"/>
    <property type="project" value="TreeGrafter"/>
</dbReference>
<dbReference type="GO" id="GO:0004252">
    <property type="term" value="F:serine-type endopeptidase activity"/>
    <property type="evidence" value="ECO:0007669"/>
    <property type="project" value="TreeGrafter"/>
</dbReference>
<dbReference type="PANTHER" id="PTHR22939:SF129">
    <property type="entry name" value="SERINE PROTEASE HTRA2, MITOCHONDRIAL"/>
    <property type="match status" value="1"/>
</dbReference>
<dbReference type="GO" id="GO:0006508">
    <property type="term" value="P:proteolysis"/>
    <property type="evidence" value="ECO:0007669"/>
    <property type="project" value="TreeGrafter"/>
</dbReference>
<dbReference type="Gene3D" id="2.40.10.120">
    <property type="match status" value="1"/>
</dbReference>
<evidence type="ECO:0000313" key="3">
    <source>
        <dbReference type="Proteomes" id="UP000007151"/>
    </source>
</evidence>
<dbReference type="GO" id="GO:0043065">
    <property type="term" value="P:positive regulation of apoptotic process"/>
    <property type="evidence" value="ECO:0007669"/>
    <property type="project" value="TreeGrafter"/>
</dbReference>
<accession>A0A212FB98</accession>
<feature type="non-terminal residue" evidence="2">
    <location>
        <position position="62"/>
    </location>
</feature>
<organism evidence="2 3">
    <name type="scientific">Danaus plexippus plexippus</name>
    <dbReference type="NCBI Taxonomy" id="278856"/>
    <lineage>
        <taxon>Eukaryota</taxon>
        <taxon>Metazoa</taxon>
        <taxon>Ecdysozoa</taxon>
        <taxon>Arthropoda</taxon>
        <taxon>Hexapoda</taxon>
        <taxon>Insecta</taxon>
        <taxon>Pterygota</taxon>
        <taxon>Neoptera</taxon>
        <taxon>Endopterygota</taxon>
        <taxon>Lepidoptera</taxon>
        <taxon>Glossata</taxon>
        <taxon>Ditrysia</taxon>
        <taxon>Papilionoidea</taxon>
        <taxon>Nymphalidae</taxon>
        <taxon>Danainae</taxon>
        <taxon>Danaini</taxon>
        <taxon>Danaina</taxon>
        <taxon>Danaus</taxon>
        <taxon>Danaus</taxon>
    </lineage>
</organism>